<dbReference type="EMBL" id="MEWX01000002">
    <property type="protein sequence ID" value="OGC81223.1"/>
    <property type="molecule type" value="Genomic_DNA"/>
</dbReference>
<dbReference type="Pfam" id="PF00276">
    <property type="entry name" value="Ribosomal_L23"/>
    <property type="match status" value="1"/>
</dbReference>
<reference evidence="5 6" key="1">
    <citation type="journal article" date="2016" name="Nat. Commun.">
        <title>Thousands of microbial genomes shed light on interconnected biogeochemical processes in an aquifer system.</title>
        <authorList>
            <person name="Anantharaman K."/>
            <person name="Brown C.T."/>
            <person name="Hug L.A."/>
            <person name="Sharon I."/>
            <person name="Castelle C.J."/>
            <person name="Probst A.J."/>
            <person name="Thomas B.C."/>
            <person name="Singh A."/>
            <person name="Wilkins M.J."/>
            <person name="Karaoz U."/>
            <person name="Brodie E.L."/>
            <person name="Williams K.H."/>
            <person name="Hubbard S.S."/>
            <person name="Banfield J.F."/>
        </authorList>
    </citation>
    <scope>NUCLEOTIDE SEQUENCE [LARGE SCALE GENOMIC DNA]</scope>
</reference>
<protein>
    <recommendedName>
        <fullName evidence="4">50S ribosomal protein L23</fullName>
    </recommendedName>
</protein>
<keyword evidence="3" id="KW-0687">Ribonucleoprotein</keyword>
<evidence type="ECO:0000256" key="3">
    <source>
        <dbReference type="ARBA" id="ARBA00023274"/>
    </source>
</evidence>
<dbReference type="AlphaFoldDB" id="A0A1F4XJD7"/>
<dbReference type="SUPFAM" id="SSF54189">
    <property type="entry name" value="Ribosomal proteins S24e, L23 and L15e"/>
    <property type="match status" value="1"/>
</dbReference>
<keyword evidence="2 5" id="KW-0689">Ribosomal protein</keyword>
<dbReference type="STRING" id="1797243.A2943_00515"/>
<comment type="similarity">
    <text evidence="1">Belongs to the universal ribosomal protein uL23 family.</text>
</comment>
<proteinExistence type="inferred from homology"/>
<accession>A0A1F4XJD7</accession>
<dbReference type="GO" id="GO:0003735">
    <property type="term" value="F:structural constituent of ribosome"/>
    <property type="evidence" value="ECO:0007669"/>
    <property type="project" value="InterPro"/>
</dbReference>
<dbReference type="InterPro" id="IPR012678">
    <property type="entry name" value="Ribosomal_uL23/eL15/eS24_sf"/>
</dbReference>
<dbReference type="GO" id="GO:1990904">
    <property type="term" value="C:ribonucleoprotein complex"/>
    <property type="evidence" value="ECO:0007669"/>
    <property type="project" value="UniProtKB-KW"/>
</dbReference>
<comment type="caution">
    <text evidence="5">The sequence shown here is derived from an EMBL/GenBank/DDBJ whole genome shotgun (WGS) entry which is preliminary data.</text>
</comment>
<evidence type="ECO:0000313" key="5">
    <source>
        <dbReference type="EMBL" id="OGC81223.1"/>
    </source>
</evidence>
<dbReference type="Proteomes" id="UP000176185">
    <property type="component" value="Unassembled WGS sequence"/>
</dbReference>
<dbReference type="InterPro" id="IPR013025">
    <property type="entry name" value="Ribosomal_uL23-like"/>
</dbReference>
<dbReference type="Gene3D" id="3.30.70.330">
    <property type="match status" value="1"/>
</dbReference>
<sequence length="95" mass="10572">MKKTPDKILLSPRVTEKGAYLGEVGVYIFNVAEGANKKDIAEAVHTIFKVWPQKIRIARIPRKLVLTRGTNRTGMTAGGKKAYVYLKKGDTIEIV</sequence>
<dbReference type="GO" id="GO:0006412">
    <property type="term" value="P:translation"/>
    <property type="evidence" value="ECO:0007669"/>
    <property type="project" value="InterPro"/>
</dbReference>
<evidence type="ECO:0000256" key="2">
    <source>
        <dbReference type="ARBA" id="ARBA00022980"/>
    </source>
</evidence>
<evidence type="ECO:0000256" key="4">
    <source>
        <dbReference type="ARBA" id="ARBA00035481"/>
    </source>
</evidence>
<name>A0A1F4XJD7_9BACT</name>
<dbReference type="GO" id="GO:0005840">
    <property type="term" value="C:ribosome"/>
    <property type="evidence" value="ECO:0007669"/>
    <property type="project" value="UniProtKB-KW"/>
</dbReference>
<dbReference type="InterPro" id="IPR012677">
    <property type="entry name" value="Nucleotide-bd_a/b_plait_sf"/>
</dbReference>
<evidence type="ECO:0000313" key="6">
    <source>
        <dbReference type="Proteomes" id="UP000176185"/>
    </source>
</evidence>
<evidence type="ECO:0000256" key="1">
    <source>
        <dbReference type="ARBA" id="ARBA00006700"/>
    </source>
</evidence>
<organism evidence="5 6">
    <name type="scientific">Candidatus Adlerbacteria bacterium RIFCSPLOWO2_01_FULL_51_16</name>
    <dbReference type="NCBI Taxonomy" id="1797243"/>
    <lineage>
        <taxon>Bacteria</taxon>
        <taxon>Candidatus Adleribacteriota</taxon>
    </lineage>
</organism>
<gene>
    <name evidence="5" type="ORF">A2943_00515</name>
</gene>